<dbReference type="Proteomes" id="UP000499080">
    <property type="component" value="Unassembled WGS sequence"/>
</dbReference>
<evidence type="ECO:0000313" key="2">
    <source>
        <dbReference type="EMBL" id="GBN96400.1"/>
    </source>
</evidence>
<dbReference type="EMBL" id="BGPR01026567">
    <property type="protein sequence ID" value="GBN96400.1"/>
    <property type="molecule type" value="Genomic_DNA"/>
</dbReference>
<sequence length="93" mass="10048">MSLLIWESERSSYLSPELPSPSESGVPYLSRSVSPTSESSIYSESESPPTWSSGSVSLPELSSPTTRVRDCLPSGVRSVFHTRVSASLLPESE</sequence>
<organism evidence="2 3">
    <name type="scientific">Araneus ventricosus</name>
    <name type="common">Orbweaver spider</name>
    <name type="synonym">Epeira ventricosa</name>
    <dbReference type="NCBI Taxonomy" id="182803"/>
    <lineage>
        <taxon>Eukaryota</taxon>
        <taxon>Metazoa</taxon>
        <taxon>Ecdysozoa</taxon>
        <taxon>Arthropoda</taxon>
        <taxon>Chelicerata</taxon>
        <taxon>Arachnida</taxon>
        <taxon>Araneae</taxon>
        <taxon>Araneomorphae</taxon>
        <taxon>Entelegynae</taxon>
        <taxon>Araneoidea</taxon>
        <taxon>Araneidae</taxon>
        <taxon>Araneus</taxon>
    </lineage>
</organism>
<comment type="caution">
    <text evidence="2">The sequence shown here is derived from an EMBL/GenBank/DDBJ whole genome shotgun (WGS) entry which is preliminary data.</text>
</comment>
<keyword evidence="3" id="KW-1185">Reference proteome</keyword>
<evidence type="ECO:0000313" key="3">
    <source>
        <dbReference type="Proteomes" id="UP000499080"/>
    </source>
</evidence>
<feature type="compositionally biased region" description="Low complexity" evidence="1">
    <location>
        <begin position="32"/>
        <end position="64"/>
    </location>
</feature>
<accession>A0A4Y2T8W5</accession>
<protein>
    <submittedName>
        <fullName evidence="2">Uncharacterized protein</fullName>
    </submittedName>
</protein>
<evidence type="ECO:0000256" key="1">
    <source>
        <dbReference type="SAM" id="MobiDB-lite"/>
    </source>
</evidence>
<gene>
    <name evidence="2" type="ORF">AVEN_67924_1</name>
</gene>
<proteinExistence type="predicted"/>
<feature type="region of interest" description="Disordered" evidence="1">
    <location>
        <begin position="10"/>
        <end position="69"/>
    </location>
</feature>
<feature type="compositionally biased region" description="Low complexity" evidence="1">
    <location>
        <begin position="11"/>
        <end position="24"/>
    </location>
</feature>
<reference evidence="2 3" key="1">
    <citation type="journal article" date="2019" name="Sci. Rep.">
        <title>Orb-weaving spider Araneus ventricosus genome elucidates the spidroin gene catalogue.</title>
        <authorList>
            <person name="Kono N."/>
            <person name="Nakamura H."/>
            <person name="Ohtoshi R."/>
            <person name="Moran D.A.P."/>
            <person name="Shinohara A."/>
            <person name="Yoshida Y."/>
            <person name="Fujiwara M."/>
            <person name="Mori M."/>
            <person name="Tomita M."/>
            <person name="Arakawa K."/>
        </authorList>
    </citation>
    <scope>NUCLEOTIDE SEQUENCE [LARGE SCALE GENOMIC DNA]</scope>
</reference>
<name>A0A4Y2T8W5_ARAVE</name>
<dbReference type="AlphaFoldDB" id="A0A4Y2T8W5"/>